<name>A0A6V7HH82_9HYME</name>
<dbReference type="Gene3D" id="3.60.10.10">
    <property type="entry name" value="Endonuclease/exonuclease/phosphatase"/>
    <property type="match status" value="1"/>
</dbReference>
<reference evidence="1" key="1">
    <citation type="submission" date="2020-07" db="EMBL/GenBank/DDBJ databases">
        <authorList>
            <person name="Nazaruddin N."/>
        </authorList>
    </citation>
    <scope>NUCLEOTIDE SEQUENCE</scope>
</reference>
<comment type="caution">
    <text evidence="1">The sequence shown here is derived from an EMBL/GenBank/DDBJ whole genome shotgun (WGS) entry which is preliminary data.</text>
</comment>
<evidence type="ECO:0000313" key="2">
    <source>
        <dbReference type="Proteomes" id="UP000752696"/>
    </source>
</evidence>
<dbReference type="Proteomes" id="UP000752696">
    <property type="component" value="Unassembled WGS sequence"/>
</dbReference>
<organism evidence="1 2">
    <name type="scientific">Heterotrigona itama</name>
    <dbReference type="NCBI Taxonomy" id="395501"/>
    <lineage>
        <taxon>Eukaryota</taxon>
        <taxon>Metazoa</taxon>
        <taxon>Ecdysozoa</taxon>
        <taxon>Arthropoda</taxon>
        <taxon>Hexapoda</taxon>
        <taxon>Insecta</taxon>
        <taxon>Pterygota</taxon>
        <taxon>Neoptera</taxon>
        <taxon>Endopterygota</taxon>
        <taxon>Hymenoptera</taxon>
        <taxon>Apocrita</taxon>
        <taxon>Aculeata</taxon>
        <taxon>Apoidea</taxon>
        <taxon>Anthophila</taxon>
        <taxon>Apidae</taxon>
        <taxon>Heterotrigona</taxon>
    </lineage>
</organism>
<dbReference type="InterPro" id="IPR036691">
    <property type="entry name" value="Endo/exonu/phosph_ase_sf"/>
</dbReference>
<keyword evidence="2" id="KW-1185">Reference proteome</keyword>
<feature type="non-terminal residue" evidence="1">
    <location>
        <position position="1"/>
    </location>
</feature>
<dbReference type="AlphaFoldDB" id="A0A6V7HH82"/>
<protein>
    <submittedName>
        <fullName evidence="1">Uncharacterized protein</fullName>
    </submittedName>
</protein>
<evidence type="ECO:0000313" key="1">
    <source>
        <dbReference type="EMBL" id="CAD1480115.1"/>
    </source>
</evidence>
<dbReference type="EMBL" id="CAJDYZ010011829">
    <property type="protein sequence ID" value="CAD1480115.1"/>
    <property type="molecule type" value="Genomic_DNA"/>
</dbReference>
<gene>
    <name evidence="1" type="ORF">MHI_LOCUS897343</name>
</gene>
<accession>A0A6V7HH82</accession>
<dbReference type="OrthoDB" id="7617001at2759"/>
<sequence length="105" mass="11833">HQRQKLELQKFLKDNIDIALVADTWLAPADMLRIPDYEIIRRDRTAEDGKTPRRGILIAIYKEIPVEDTIQPTTTTIETAAIRTRTTPSLTIGTACTSAQQNNSN</sequence>
<proteinExistence type="predicted"/>